<dbReference type="EMBL" id="JAUEDM010000007">
    <property type="protein sequence ID" value="KAK3314133.1"/>
    <property type="molecule type" value="Genomic_DNA"/>
</dbReference>
<keyword evidence="2" id="KW-1185">Reference proteome</keyword>
<accession>A0AAE0M087</accession>
<evidence type="ECO:0000313" key="2">
    <source>
        <dbReference type="Proteomes" id="UP001283341"/>
    </source>
</evidence>
<dbReference type="Proteomes" id="UP001283341">
    <property type="component" value="Unassembled WGS sequence"/>
</dbReference>
<proteinExistence type="predicted"/>
<evidence type="ECO:0000313" key="1">
    <source>
        <dbReference type="EMBL" id="KAK3314133.1"/>
    </source>
</evidence>
<name>A0AAE0M087_9PEZI</name>
<gene>
    <name evidence="1" type="ORF">B0H66DRAFT_594916</name>
</gene>
<dbReference type="AlphaFoldDB" id="A0AAE0M087"/>
<reference evidence="1" key="1">
    <citation type="journal article" date="2023" name="Mol. Phylogenet. Evol.">
        <title>Genome-scale phylogeny and comparative genomics of the fungal order Sordariales.</title>
        <authorList>
            <person name="Hensen N."/>
            <person name="Bonometti L."/>
            <person name="Westerberg I."/>
            <person name="Brannstrom I.O."/>
            <person name="Guillou S."/>
            <person name="Cros-Aarteil S."/>
            <person name="Calhoun S."/>
            <person name="Haridas S."/>
            <person name="Kuo A."/>
            <person name="Mondo S."/>
            <person name="Pangilinan J."/>
            <person name="Riley R."/>
            <person name="LaButti K."/>
            <person name="Andreopoulos B."/>
            <person name="Lipzen A."/>
            <person name="Chen C."/>
            <person name="Yan M."/>
            <person name="Daum C."/>
            <person name="Ng V."/>
            <person name="Clum A."/>
            <person name="Steindorff A."/>
            <person name="Ohm R.A."/>
            <person name="Martin F."/>
            <person name="Silar P."/>
            <person name="Natvig D.O."/>
            <person name="Lalanne C."/>
            <person name="Gautier V."/>
            <person name="Ament-Velasquez S.L."/>
            <person name="Kruys A."/>
            <person name="Hutchinson M.I."/>
            <person name="Powell A.J."/>
            <person name="Barry K."/>
            <person name="Miller A.N."/>
            <person name="Grigoriev I.V."/>
            <person name="Debuchy R."/>
            <person name="Gladieux P."/>
            <person name="Hiltunen Thoren M."/>
            <person name="Johannesson H."/>
        </authorList>
    </citation>
    <scope>NUCLEOTIDE SEQUENCE</scope>
    <source>
        <strain evidence="1">CBS 118394</strain>
    </source>
</reference>
<sequence length="184" mass="21066">MESNTVETNIQESSKKPPMLSSVWDMTVYQNFDPGSKESKSVTFYLITSEDEVFFGQLFKKKKEITLEEYQNALQQVPDTEIYPMIPSGMTLTTAPPELDDVSACIKRPGLSSYESFKGTEFVPKSVLEETLIMEQISKTPHPCFIRYHGCRLHRGRITGIVLERLDQTLAQYSYEPEFVPFDT</sequence>
<reference evidence="1" key="2">
    <citation type="submission" date="2023-06" db="EMBL/GenBank/DDBJ databases">
        <authorList>
            <consortium name="Lawrence Berkeley National Laboratory"/>
            <person name="Haridas S."/>
            <person name="Hensen N."/>
            <person name="Bonometti L."/>
            <person name="Westerberg I."/>
            <person name="Brannstrom I.O."/>
            <person name="Guillou S."/>
            <person name="Cros-Aarteil S."/>
            <person name="Calhoun S."/>
            <person name="Kuo A."/>
            <person name="Mondo S."/>
            <person name="Pangilinan J."/>
            <person name="Riley R."/>
            <person name="Labutti K."/>
            <person name="Andreopoulos B."/>
            <person name="Lipzen A."/>
            <person name="Chen C."/>
            <person name="Yanf M."/>
            <person name="Daum C."/>
            <person name="Ng V."/>
            <person name="Clum A."/>
            <person name="Steindorff A."/>
            <person name="Ohm R."/>
            <person name="Martin F."/>
            <person name="Silar P."/>
            <person name="Natvig D."/>
            <person name="Lalanne C."/>
            <person name="Gautier V."/>
            <person name="Ament-Velasquez S.L."/>
            <person name="Kruys A."/>
            <person name="Hutchinson M.I."/>
            <person name="Powell A.J."/>
            <person name="Barry K."/>
            <person name="Miller A.N."/>
            <person name="Grigoriev I.V."/>
            <person name="Debuchy R."/>
            <person name="Gladieux P."/>
            <person name="Thoren M.H."/>
            <person name="Johannesson H."/>
        </authorList>
    </citation>
    <scope>NUCLEOTIDE SEQUENCE</scope>
    <source>
        <strain evidence="1">CBS 118394</strain>
    </source>
</reference>
<organism evidence="1 2">
    <name type="scientific">Apodospora peruviana</name>
    <dbReference type="NCBI Taxonomy" id="516989"/>
    <lineage>
        <taxon>Eukaryota</taxon>
        <taxon>Fungi</taxon>
        <taxon>Dikarya</taxon>
        <taxon>Ascomycota</taxon>
        <taxon>Pezizomycotina</taxon>
        <taxon>Sordariomycetes</taxon>
        <taxon>Sordariomycetidae</taxon>
        <taxon>Sordariales</taxon>
        <taxon>Lasiosphaeriaceae</taxon>
        <taxon>Apodospora</taxon>
    </lineage>
</organism>
<protein>
    <submittedName>
        <fullName evidence="1">Uncharacterized protein</fullName>
    </submittedName>
</protein>
<comment type="caution">
    <text evidence="1">The sequence shown here is derived from an EMBL/GenBank/DDBJ whole genome shotgun (WGS) entry which is preliminary data.</text>
</comment>